<evidence type="ECO:0000256" key="1">
    <source>
        <dbReference type="SAM" id="Phobius"/>
    </source>
</evidence>
<keyword evidence="2" id="KW-0150">Chloroplast</keyword>
<feature type="transmembrane region" description="Helical" evidence="1">
    <location>
        <begin position="7"/>
        <end position="28"/>
    </location>
</feature>
<gene>
    <name evidence="2" type="primary">ndhC</name>
    <name evidence="2" type="synonym">ndh3</name>
    <name evidence="2" type="ORF">ANAMI_Cp026</name>
</gene>
<organism evidence="2">
    <name type="scientific">Anathallis microphyta</name>
    <dbReference type="NCBI Taxonomy" id="2767037"/>
    <lineage>
        <taxon>Eukaryota</taxon>
        <taxon>Viridiplantae</taxon>
        <taxon>Streptophyta</taxon>
        <taxon>Embryophyta</taxon>
        <taxon>Tracheophyta</taxon>
        <taxon>Spermatophyta</taxon>
        <taxon>Magnoliopsida</taxon>
        <taxon>Liliopsida</taxon>
        <taxon>Asparagales</taxon>
        <taxon>Orchidaceae</taxon>
        <taxon>Epidendroideae</taxon>
        <taxon>Epidendreae</taxon>
        <taxon>Pleurothallidinae</taxon>
        <taxon>Anathallis</taxon>
    </lineage>
</organism>
<sequence>MFHEYDIFWAFLIISSVIPILGICYFWYFSPD</sequence>
<geneLocation type="chloroplast" evidence="2"/>
<keyword evidence="1" id="KW-0472">Membrane</keyword>
<name>A0A8F9WH69_9ASPA</name>
<keyword evidence="2" id="KW-0934">Plastid</keyword>
<protein>
    <submittedName>
        <fullName evidence="2">NADH-quinone oxidoreductase subunit A</fullName>
    </submittedName>
</protein>
<accession>A0A8F9WH69</accession>
<dbReference type="EMBL" id="MW375124">
    <property type="protein sequence ID" value="QYK18359.1"/>
    <property type="molecule type" value="Genomic_DNA"/>
</dbReference>
<proteinExistence type="predicted"/>
<evidence type="ECO:0000313" key="2">
    <source>
        <dbReference type="EMBL" id="QYK18359.1"/>
    </source>
</evidence>
<keyword evidence="1" id="KW-1133">Transmembrane helix</keyword>
<keyword evidence="1" id="KW-0812">Transmembrane</keyword>
<reference evidence="2" key="1">
    <citation type="submission" date="2020-12" db="EMBL/GenBank/DDBJ databases">
        <title>Pleurothallidinae phylogenomics.</title>
        <authorList>
            <person name="Mauad A.V.S.R."/>
            <person name="Vieira L.N."/>
            <person name="de Baura V.A."/>
            <person name="Balsanelli E."/>
            <person name="de Souza E.M."/>
            <person name="Chase M.W."/>
            <person name="Smidt E.C."/>
        </authorList>
    </citation>
    <scope>NUCLEOTIDE SEQUENCE</scope>
</reference>
<dbReference type="AlphaFoldDB" id="A0A8F9WH69"/>